<dbReference type="PROSITE" id="PS00106">
    <property type="entry name" value="GALACTOKINASE"/>
    <property type="match status" value="1"/>
</dbReference>
<evidence type="ECO:0008006" key="11">
    <source>
        <dbReference type="Google" id="ProtNLM"/>
    </source>
</evidence>
<reference evidence="9" key="1">
    <citation type="submission" date="2022-01" db="EMBL/GenBank/DDBJ databases">
        <authorList>
            <person name="King R."/>
        </authorList>
    </citation>
    <scope>NUCLEOTIDE SEQUENCE</scope>
</reference>
<dbReference type="PANTHER" id="PTHR10457">
    <property type="entry name" value="MEVALONATE KINASE/GALACTOKINASE"/>
    <property type="match status" value="1"/>
</dbReference>
<dbReference type="PIRSF" id="PIRSF000530">
    <property type="entry name" value="Galactokinase"/>
    <property type="match status" value="1"/>
</dbReference>
<dbReference type="Pfam" id="PF00288">
    <property type="entry name" value="GHMP_kinases_N"/>
    <property type="match status" value="1"/>
</dbReference>
<keyword evidence="4" id="KW-0418">Kinase</keyword>
<dbReference type="OrthoDB" id="187738at2759"/>
<gene>
    <name evidence="9" type="ORF">CEUTPL_LOCUS11505</name>
</gene>
<dbReference type="InterPro" id="IPR014721">
    <property type="entry name" value="Ribsml_uS5_D2-typ_fold_subgr"/>
</dbReference>
<dbReference type="GO" id="GO:0005829">
    <property type="term" value="C:cytosol"/>
    <property type="evidence" value="ECO:0007669"/>
    <property type="project" value="TreeGrafter"/>
</dbReference>
<evidence type="ECO:0000256" key="2">
    <source>
        <dbReference type="ARBA" id="ARBA00022679"/>
    </source>
</evidence>
<evidence type="ECO:0000259" key="8">
    <source>
        <dbReference type="Pfam" id="PF10509"/>
    </source>
</evidence>
<protein>
    <recommendedName>
        <fullName evidence="11">N-acetylgalactosamine kinase</fullName>
    </recommendedName>
</protein>
<dbReference type="PANTHER" id="PTHR10457:SF7">
    <property type="entry name" value="GALACTOKINASE-RELATED"/>
    <property type="match status" value="1"/>
</dbReference>
<keyword evidence="3" id="KW-0547">Nucleotide-binding</keyword>
<dbReference type="InterPro" id="IPR006206">
    <property type="entry name" value="Mevalonate/galactokinase"/>
</dbReference>
<dbReference type="InterPro" id="IPR013750">
    <property type="entry name" value="GHMP_kinase_C_dom"/>
</dbReference>
<dbReference type="GO" id="GO:0006012">
    <property type="term" value="P:galactose metabolic process"/>
    <property type="evidence" value="ECO:0007669"/>
    <property type="project" value="InterPro"/>
</dbReference>
<proteinExistence type="inferred from homology"/>
<sequence>MPVQIEKLIKNERSEKITNVFQSIYKKKPDFFVRVPGRVNLIGEHIDYCGYGVCPMALDQDIFLAVGTAGEGKKLRLHNVDRKFEDFECELDDNIEISLENGPPKWYQYFLCGIKGILETLPKDQLQNLPSICVVVSGTVPQSAGLSSSSALVSAAALAAAHSLKLQLPKEELANLCARCERYIGTQGGGMDQAIAFLAKEGCAKYIEFEPLRSTEVILPTGAVFVIAHSLTNLNKAATGDFNCRVVECRLAAQIIAHKNSLDWTKIKRLGDLQKLLGLNLDEMLALTGECLKTTPYTKQDIIQELNTTSSLVDTVSLTPNTRDIEKFKLYQRALHVFNEAKRVKQFYETCKNAAGGEDTLLTLGTLMSQSHESLRDLYECSHPQLDKLVEISKSFTLGTRLTGAGWGGCTVSLVAPENVQKFIDSIKENFFKPLGVTEGFEFIVFTTTPKSGACIYVHNE</sequence>
<keyword evidence="5" id="KW-0067">ATP-binding</keyword>
<dbReference type="GO" id="GO:0004335">
    <property type="term" value="F:galactokinase activity"/>
    <property type="evidence" value="ECO:0007669"/>
    <property type="project" value="InterPro"/>
</dbReference>
<feature type="domain" description="Galactokinase N-terminal" evidence="8">
    <location>
        <begin position="20"/>
        <end position="67"/>
    </location>
</feature>
<accession>A0A9N9MV11</accession>
<dbReference type="SUPFAM" id="SSF54211">
    <property type="entry name" value="Ribosomal protein S5 domain 2-like"/>
    <property type="match status" value="1"/>
</dbReference>
<evidence type="ECO:0000313" key="10">
    <source>
        <dbReference type="Proteomes" id="UP001152799"/>
    </source>
</evidence>
<organism evidence="9 10">
    <name type="scientific">Ceutorhynchus assimilis</name>
    <name type="common">cabbage seed weevil</name>
    <dbReference type="NCBI Taxonomy" id="467358"/>
    <lineage>
        <taxon>Eukaryota</taxon>
        <taxon>Metazoa</taxon>
        <taxon>Ecdysozoa</taxon>
        <taxon>Arthropoda</taxon>
        <taxon>Hexapoda</taxon>
        <taxon>Insecta</taxon>
        <taxon>Pterygota</taxon>
        <taxon>Neoptera</taxon>
        <taxon>Endopterygota</taxon>
        <taxon>Coleoptera</taxon>
        <taxon>Polyphaga</taxon>
        <taxon>Cucujiformia</taxon>
        <taxon>Curculionidae</taxon>
        <taxon>Ceutorhynchinae</taxon>
        <taxon>Ceutorhynchus</taxon>
    </lineage>
</organism>
<dbReference type="Gene3D" id="3.30.70.3170">
    <property type="match status" value="1"/>
</dbReference>
<dbReference type="PROSITE" id="PS00627">
    <property type="entry name" value="GHMP_KINASES_ATP"/>
    <property type="match status" value="1"/>
</dbReference>
<evidence type="ECO:0000256" key="3">
    <source>
        <dbReference type="ARBA" id="ARBA00022741"/>
    </source>
</evidence>
<dbReference type="PRINTS" id="PR00959">
    <property type="entry name" value="MEVGALKINASE"/>
</dbReference>
<dbReference type="Gene3D" id="3.30.230.10">
    <property type="match status" value="1"/>
</dbReference>
<name>A0A9N9MV11_9CUCU</name>
<dbReference type="InterPro" id="IPR000705">
    <property type="entry name" value="Galactokinase"/>
</dbReference>
<dbReference type="NCBIfam" id="TIGR00131">
    <property type="entry name" value="gal_kin"/>
    <property type="match status" value="1"/>
</dbReference>
<dbReference type="Pfam" id="PF10509">
    <property type="entry name" value="GalKase_gal_bdg"/>
    <property type="match status" value="1"/>
</dbReference>
<evidence type="ECO:0000256" key="5">
    <source>
        <dbReference type="ARBA" id="ARBA00022840"/>
    </source>
</evidence>
<comment type="similarity">
    <text evidence="1">Belongs to the GHMP kinase family. GalK subfamily.</text>
</comment>
<dbReference type="PRINTS" id="PR00473">
    <property type="entry name" value="GALCTOKINASE"/>
</dbReference>
<evidence type="ECO:0000256" key="1">
    <source>
        <dbReference type="ARBA" id="ARBA00006566"/>
    </source>
</evidence>
<evidence type="ECO:0000259" key="7">
    <source>
        <dbReference type="Pfam" id="PF08544"/>
    </source>
</evidence>
<dbReference type="InterPro" id="IPR006203">
    <property type="entry name" value="GHMP_knse_ATP-bd_CS"/>
</dbReference>
<feature type="domain" description="GHMP kinase C-terminal" evidence="7">
    <location>
        <begin position="363"/>
        <end position="431"/>
    </location>
</feature>
<dbReference type="GO" id="GO:0005524">
    <property type="term" value="F:ATP binding"/>
    <property type="evidence" value="ECO:0007669"/>
    <property type="project" value="UniProtKB-KW"/>
</dbReference>
<dbReference type="InterPro" id="IPR020568">
    <property type="entry name" value="Ribosomal_Su5_D2-typ_SF"/>
</dbReference>
<dbReference type="EMBL" id="OU892282">
    <property type="protein sequence ID" value="CAG9771063.1"/>
    <property type="molecule type" value="Genomic_DNA"/>
</dbReference>
<evidence type="ECO:0000259" key="6">
    <source>
        <dbReference type="Pfam" id="PF00288"/>
    </source>
</evidence>
<keyword evidence="2" id="KW-0808">Transferase</keyword>
<evidence type="ECO:0000313" key="9">
    <source>
        <dbReference type="EMBL" id="CAG9771063.1"/>
    </source>
</evidence>
<dbReference type="InterPro" id="IPR006204">
    <property type="entry name" value="GHMP_kinase_N_dom"/>
</dbReference>
<dbReference type="SUPFAM" id="SSF55060">
    <property type="entry name" value="GHMP Kinase, C-terminal domain"/>
    <property type="match status" value="1"/>
</dbReference>
<dbReference type="Pfam" id="PF08544">
    <property type="entry name" value="GHMP_kinases_C"/>
    <property type="match status" value="1"/>
</dbReference>
<keyword evidence="10" id="KW-1185">Reference proteome</keyword>
<evidence type="ECO:0000256" key="4">
    <source>
        <dbReference type="ARBA" id="ARBA00022777"/>
    </source>
</evidence>
<dbReference type="AlphaFoldDB" id="A0A9N9MV11"/>
<feature type="domain" description="GHMP kinase N-terminal" evidence="6">
    <location>
        <begin position="127"/>
        <end position="198"/>
    </location>
</feature>
<dbReference type="InterPro" id="IPR036554">
    <property type="entry name" value="GHMP_kinase_C_sf"/>
</dbReference>
<dbReference type="Gene3D" id="1.20.1440.340">
    <property type="match status" value="1"/>
</dbReference>
<dbReference type="InterPro" id="IPR019539">
    <property type="entry name" value="GalKase_N"/>
</dbReference>
<dbReference type="Proteomes" id="UP001152799">
    <property type="component" value="Chromosome 6"/>
</dbReference>
<dbReference type="InterPro" id="IPR019741">
    <property type="entry name" value="Galactokinase_CS"/>
</dbReference>